<keyword evidence="3" id="KW-1185">Reference proteome</keyword>
<evidence type="ECO:0000256" key="1">
    <source>
        <dbReference type="SAM" id="MobiDB-lite"/>
    </source>
</evidence>
<gene>
    <name evidence="2" type="ORF">PXEA_LOCUS6814</name>
</gene>
<dbReference type="EMBL" id="CAAALY010017589">
    <property type="protein sequence ID" value="VEL13374.1"/>
    <property type="molecule type" value="Genomic_DNA"/>
</dbReference>
<feature type="region of interest" description="Disordered" evidence="1">
    <location>
        <begin position="1"/>
        <end position="74"/>
    </location>
</feature>
<evidence type="ECO:0000313" key="2">
    <source>
        <dbReference type="EMBL" id="VEL13374.1"/>
    </source>
</evidence>
<sequence length="255" mass="27573">MTTSEPVRSSPNSSSSSASARKTSPLASTAPSAGADSESLRGAGLPSRKFDGLPQSPLPPLPPPNTLASAGANLKTGSSPGGLAGLLSRLTSSAIGSSVTSTSVASLNWQKIDKQRVAELDQVEGDNQEGEENIVEESKCSGEDLAVSELKTNGEEGGEAEHSLSRLCYHFATNGDKSRSVSKLECRNCIRAYEQLALINCDFAFFGRYLYCLQNLYPNRCNKMVHFKISFQHISRSMNKYFLYISFFLVCFTNY</sequence>
<organism evidence="2 3">
    <name type="scientific">Protopolystoma xenopodis</name>
    <dbReference type="NCBI Taxonomy" id="117903"/>
    <lineage>
        <taxon>Eukaryota</taxon>
        <taxon>Metazoa</taxon>
        <taxon>Spiralia</taxon>
        <taxon>Lophotrochozoa</taxon>
        <taxon>Platyhelminthes</taxon>
        <taxon>Monogenea</taxon>
        <taxon>Polyopisthocotylea</taxon>
        <taxon>Polystomatidea</taxon>
        <taxon>Polystomatidae</taxon>
        <taxon>Protopolystoma</taxon>
    </lineage>
</organism>
<feature type="compositionally biased region" description="Pro residues" evidence="1">
    <location>
        <begin position="56"/>
        <end position="65"/>
    </location>
</feature>
<accession>A0A448WJM0</accession>
<dbReference type="AlphaFoldDB" id="A0A448WJM0"/>
<proteinExistence type="predicted"/>
<feature type="compositionally biased region" description="Low complexity" evidence="1">
    <location>
        <begin position="1"/>
        <end position="24"/>
    </location>
</feature>
<name>A0A448WJM0_9PLAT</name>
<evidence type="ECO:0000313" key="3">
    <source>
        <dbReference type="Proteomes" id="UP000784294"/>
    </source>
</evidence>
<protein>
    <submittedName>
        <fullName evidence="2">Uncharacterized protein</fullName>
    </submittedName>
</protein>
<dbReference type="Proteomes" id="UP000784294">
    <property type="component" value="Unassembled WGS sequence"/>
</dbReference>
<reference evidence="2" key="1">
    <citation type="submission" date="2018-11" db="EMBL/GenBank/DDBJ databases">
        <authorList>
            <consortium name="Pathogen Informatics"/>
        </authorList>
    </citation>
    <scope>NUCLEOTIDE SEQUENCE</scope>
</reference>
<comment type="caution">
    <text evidence="2">The sequence shown here is derived from an EMBL/GenBank/DDBJ whole genome shotgun (WGS) entry which is preliminary data.</text>
</comment>